<evidence type="ECO:0000313" key="3">
    <source>
        <dbReference type="EMBL" id="ACK70992.1"/>
    </source>
</evidence>
<protein>
    <recommendedName>
        <fullName evidence="2">DUF306 domain-containing protein</fullName>
    </recommendedName>
</protein>
<reference evidence="4" key="1">
    <citation type="journal article" date="2011" name="MBio">
        <title>Novel metabolic attributes of the genus Cyanothece, comprising a group of unicellular nitrogen-fixing Cyanobacteria.</title>
        <authorList>
            <person name="Bandyopadhyay A."/>
            <person name="Elvitigala T."/>
            <person name="Welsh E."/>
            <person name="Stockel J."/>
            <person name="Liberton M."/>
            <person name="Min H."/>
            <person name="Sherman L.A."/>
            <person name="Pakrasi H.B."/>
        </authorList>
    </citation>
    <scope>NUCLEOTIDE SEQUENCE [LARGE SCALE GENOMIC DNA]</scope>
    <source>
        <strain evidence="4">PCC 7424</strain>
    </source>
</reference>
<dbReference type="InterPro" id="IPR005184">
    <property type="entry name" value="DUF306_Meta_HslJ"/>
</dbReference>
<proteinExistence type="predicted"/>
<feature type="domain" description="DUF306" evidence="2">
    <location>
        <begin position="43"/>
        <end position="154"/>
    </location>
</feature>
<feature type="signal peptide" evidence="1">
    <location>
        <begin position="1"/>
        <end position="27"/>
    </location>
</feature>
<dbReference type="eggNOG" id="COG3187">
    <property type="taxonomic scope" value="Bacteria"/>
</dbReference>
<dbReference type="PANTHER" id="PTHR35535">
    <property type="entry name" value="HEAT SHOCK PROTEIN HSLJ"/>
    <property type="match status" value="1"/>
</dbReference>
<gene>
    <name evidence="3" type="ordered locus">PCC7424_2578</name>
</gene>
<keyword evidence="1" id="KW-0732">Signal</keyword>
<dbReference type="Gene3D" id="2.40.128.270">
    <property type="match status" value="2"/>
</dbReference>
<dbReference type="PANTHER" id="PTHR35535:SF1">
    <property type="entry name" value="HEAT SHOCK PROTEIN HSLJ"/>
    <property type="match status" value="1"/>
</dbReference>
<dbReference type="Proteomes" id="UP000002384">
    <property type="component" value="Chromosome"/>
</dbReference>
<dbReference type="RefSeq" id="WP_015954595.1">
    <property type="nucleotide sequence ID" value="NC_011729.1"/>
</dbReference>
<evidence type="ECO:0000259" key="2">
    <source>
        <dbReference type="Pfam" id="PF03724"/>
    </source>
</evidence>
<dbReference type="AlphaFoldDB" id="B7KKA7"/>
<accession>B7KKA7</accession>
<sequence length="279" mass="31098">MIFKSNKISLIFLSFLLTLLNVNVANSSEQNFLSQQGIETGSNIINTKWQLVNYLTSAGNLSLPYSEHEPTLRFDSQRVSGTSGCNQFMGNYKLEQKNLSFQGFASTQKACFTEGLSAQEQDFLKALGQVASYELDNDLLQLKDSQGKNILTFQKIRPASLTQNLWQLQQYNNGRGGIVSLISGTEIILVIDDQGKLRGNAGCNQYQSQWKGTAENFQISPPISTKKFCNQPEGIMEQETAYLSSLEKVNSWEIEGSNLVLKDAEGNRLASYQATLFKD</sequence>
<feature type="domain" description="DUF306" evidence="2">
    <location>
        <begin position="159"/>
        <end position="272"/>
    </location>
</feature>
<dbReference type="HOGENOM" id="CLU_058026_1_0_3"/>
<dbReference type="KEGG" id="cyc:PCC7424_2578"/>
<evidence type="ECO:0000256" key="1">
    <source>
        <dbReference type="SAM" id="SignalP"/>
    </source>
</evidence>
<dbReference type="OrthoDB" id="423130at2"/>
<dbReference type="InterPro" id="IPR053147">
    <property type="entry name" value="Hsp_HslJ-like"/>
</dbReference>
<dbReference type="InterPro" id="IPR038670">
    <property type="entry name" value="HslJ-like_sf"/>
</dbReference>
<name>B7KKA7_GLOC7</name>
<evidence type="ECO:0000313" key="4">
    <source>
        <dbReference type="Proteomes" id="UP000002384"/>
    </source>
</evidence>
<dbReference type="EMBL" id="CP001291">
    <property type="protein sequence ID" value="ACK70992.1"/>
    <property type="molecule type" value="Genomic_DNA"/>
</dbReference>
<organism evidence="3 4">
    <name type="scientific">Gloeothece citriformis (strain PCC 7424)</name>
    <name type="common">Cyanothece sp. (strain PCC 7424)</name>
    <dbReference type="NCBI Taxonomy" id="65393"/>
    <lineage>
        <taxon>Bacteria</taxon>
        <taxon>Bacillati</taxon>
        <taxon>Cyanobacteriota</taxon>
        <taxon>Cyanophyceae</taxon>
        <taxon>Oscillatoriophycideae</taxon>
        <taxon>Chroococcales</taxon>
        <taxon>Aphanothecaceae</taxon>
        <taxon>Gloeothece</taxon>
        <taxon>Gloeothece citriformis</taxon>
    </lineage>
</organism>
<dbReference type="Pfam" id="PF03724">
    <property type="entry name" value="META"/>
    <property type="match status" value="2"/>
</dbReference>
<feature type="chain" id="PRO_5002858657" description="DUF306 domain-containing protein" evidence="1">
    <location>
        <begin position="28"/>
        <end position="279"/>
    </location>
</feature>
<keyword evidence="4" id="KW-1185">Reference proteome</keyword>